<protein>
    <recommendedName>
        <fullName evidence="7">Gamma-glutamyltransferase</fullName>
    </recommendedName>
</protein>
<evidence type="ECO:0000256" key="3">
    <source>
        <dbReference type="ARBA" id="ARBA00022801"/>
    </source>
</evidence>
<reference evidence="6" key="1">
    <citation type="submission" date="2018-05" db="EMBL/GenBank/DDBJ databases">
        <authorList>
            <person name="Lanie J.A."/>
            <person name="Ng W.-L."/>
            <person name="Kazmierczak K.M."/>
            <person name="Andrzejewski T.M."/>
            <person name="Davidsen T.M."/>
            <person name="Wayne K.J."/>
            <person name="Tettelin H."/>
            <person name="Glass J.I."/>
            <person name="Rusch D."/>
            <person name="Podicherti R."/>
            <person name="Tsui H.-C.T."/>
            <person name="Winkler M.E."/>
        </authorList>
    </citation>
    <scope>NUCLEOTIDE SEQUENCE</scope>
</reference>
<dbReference type="InterPro" id="IPR043137">
    <property type="entry name" value="GGT_ssub_C"/>
</dbReference>
<evidence type="ECO:0000256" key="2">
    <source>
        <dbReference type="ARBA" id="ARBA00022679"/>
    </source>
</evidence>
<accession>A0A381R912</accession>
<dbReference type="PANTHER" id="PTHR43199">
    <property type="entry name" value="GLUTATHIONE HYDROLASE"/>
    <property type="match status" value="1"/>
</dbReference>
<dbReference type="InterPro" id="IPR055262">
    <property type="entry name" value="GGT_CS"/>
</dbReference>
<keyword evidence="3" id="KW-0378">Hydrolase</keyword>
<keyword evidence="5" id="KW-0012">Acyltransferase</keyword>
<organism evidence="6">
    <name type="scientific">marine metagenome</name>
    <dbReference type="NCBI Taxonomy" id="408172"/>
    <lineage>
        <taxon>unclassified sequences</taxon>
        <taxon>metagenomes</taxon>
        <taxon>ecological metagenomes</taxon>
    </lineage>
</organism>
<dbReference type="Gene3D" id="3.60.20.40">
    <property type="match status" value="1"/>
</dbReference>
<dbReference type="InterPro" id="IPR000101">
    <property type="entry name" value="GGT_peptidase"/>
</dbReference>
<dbReference type="AlphaFoldDB" id="A0A381R912"/>
<dbReference type="GO" id="GO:0036374">
    <property type="term" value="F:glutathione hydrolase activity"/>
    <property type="evidence" value="ECO:0007669"/>
    <property type="project" value="InterPro"/>
</dbReference>
<evidence type="ECO:0000256" key="4">
    <source>
        <dbReference type="ARBA" id="ARBA00023145"/>
    </source>
</evidence>
<gene>
    <name evidence="6" type="ORF">METZ01_LOCUS40242</name>
</gene>
<evidence type="ECO:0008006" key="7">
    <source>
        <dbReference type="Google" id="ProtNLM"/>
    </source>
</evidence>
<dbReference type="GO" id="GO:0016746">
    <property type="term" value="F:acyltransferase activity"/>
    <property type="evidence" value="ECO:0007669"/>
    <property type="project" value="UniProtKB-KW"/>
</dbReference>
<keyword evidence="4" id="KW-0865">Zymogen</keyword>
<dbReference type="NCBIfam" id="TIGR00066">
    <property type="entry name" value="g_glut_trans"/>
    <property type="match status" value="1"/>
</dbReference>
<name>A0A381R912_9ZZZZ</name>
<dbReference type="Gene3D" id="1.10.246.130">
    <property type="match status" value="1"/>
</dbReference>
<proteinExistence type="inferred from homology"/>
<evidence type="ECO:0000313" key="6">
    <source>
        <dbReference type="EMBL" id="SUZ87388.1"/>
    </source>
</evidence>
<dbReference type="InterPro" id="IPR029055">
    <property type="entry name" value="Ntn_hydrolases_N"/>
</dbReference>
<dbReference type="PANTHER" id="PTHR43199:SF1">
    <property type="entry name" value="GLUTATHIONE HYDROLASE PROENZYME"/>
    <property type="match status" value="1"/>
</dbReference>
<dbReference type="Pfam" id="PF01019">
    <property type="entry name" value="G_glu_transpept"/>
    <property type="match status" value="1"/>
</dbReference>
<dbReference type="SUPFAM" id="SSF56235">
    <property type="entry name" value="N-terminal nucleophile aminohydrolases (Ntn hydrolases)"/>
    <property type="match status" value="1"/>
</dbReference>
<comment type="similarity">
    <text evidence="1">Belongs to the gamma-glutamyltransferase family.</text>
</comment>
<dbReference type="PROSITE" id="PS00462">
    <property type="entry name" value="G_GLU_TRANSPEPTIDASE"/>
    <property type="match status" value="1"/>
</dbReference>
<evidence type="ECO:0000256" key="1">
    <source>
        <dbReference type="ARBA" id="ARBA00009381"/>
    </source>
</evidence>
<evidence type="ECO:0000256" key="5">
    <source>
        <dbReference type="ARBA" id="ARBA00023315"/>
    </source>
</evidence>
<sequence length="580" mass="63825">MRLNFTNINKKHNDMKKLLIVWIISFSYNSWASPNPVFAENGMVVSTSHEASIAGIEILKKGGNAVDAACAIGFALAVTSSSNGNIGGGGFMVAHMANGTTFTLDYREKAPLAAHRDMFLDSNDEVIDDMSLRTRASSGVPGSVDGLLKAWENYGSGSVSYREILAPAIALAERGFELSYYEAKRFNDNKDLFLRNAAASKIFIRKDRKPWKAGDRLIQRDLSKTLKRISLKGRDGFYRGKTADLIVTEMNKGIGLITHEDLLNYESKYRTPIIGSFNGYEIITMGLPSSGGAILIEMLNMLENFSLADIGWNTSNYIHILTEVERRAYADRAEHLGDSDFWKSPISMLISKQYAKDRMNDFFMDKATPSADIFAGNPNEYESSETTHYSVIDKDGNAVSVTTTINLGYGSGILVEGAGFFLNNEMDDFSVKAGVPNYFGLVGNDANAIEPRKRPLSSMTPTIVLKDNEPLIILGSPGGSRIITTVLQTILNVTVHNMSIQDAVSAPRVHSQWLPEVIMVEPFSVNKDVRKLLKRKGHKISPYVIYSGTEMIGEMNAILINENGYFGGADTRGENTAIGY</sequence>
<keyword evidence="2" id="KW-0808">Transferase</keyword>
<dbReference type="GO" id="GO:0006751">
    <property type="term" value="P:glutathione catabolic process"/>
    <property type="evidence" value="ECO:0007669"/>
    <property type="project" value="InterPro"/>
</dbReference>
<dbReference type="EMBL" id="UINC01001722">
    <property type="protein sequence ID" value="SUZ87388.1"/>
    <property type="molecule type" value="Genomic_DNA"/>
</dbReference>
<dbReference type="PRINTS" id="PR01210">
    <property type="entry name" value="GGTRANSPTASE"/>
</dbReference>
<dbReference type="InterPro" id="IPR043138">
    <property type="entry name" value="GGT_lsub"/>
</dbReference>
<dbReference type="InterPro" id="IPR051792">
    <property type="entry name" value="GGT_bact"/>
</dbReference>